<proteinExistence type="predicted"/>
<evidence type="ECO:0000256" key="1">
    <source>
        <dbReference type="SAM" id="MobiDB-lite"/>
    </source>
</evidence>
<dbReference type="RefSeq" id="WP_336131463.1">
    <property type="nucleotide sequence ID" value="NZ_JBANDL010000002.1"/>
</dbReference>
<reference evidence="2 3" key="1">
    <citation type="submission" date="2024-02" db="EMBL/GenBank/DDBJ databases">
        <title>Lysobacter Genome Sequencing and Mining.</title>
        <authorList>
            <person name="Bierman J."/>
            <person name="Walker M.C."/>
        </authorList>
    </citation>
    <scope>NUCLEOTIDE SEQUENCE [LARGE SCALE GENOMIC DNA]</scope>
    <source>
        <strain evidence="2 3">PB6250</strain>
    </source>
</reference>
<name>A0ABU8D0Y2_9GAMM</name>
<dbReference type="EMBL" id="JBANDL010000002">
    <property type="protein sequence ID" value="MEI2454562.1"/>
    <property type="molecule type" value="Genomic_DNA"/>
</dbReference>
<comment type="caution">
    <text evidence="2">The sequence shown here is derived from an EMBL/GenBank/DDBJ whole genome shotgun (WGS) entry which is preliminary data.</text>
</comment>
<organism evidence="2 3">
    <name type="scientific">Lysobacter firmicutimachus</name>
    <dbReference type="NCBI Taxonomy" id="1792846"/>
    <lineage>
        <taxon>Bacteria</taxon>
        <taxon>Pseudomonadati</taxon>
        <taxon>Pseudomonadota</taxon>
        <taxon>Gammaproteobacteria</taxon>
        <taxon>Lysobacterales</taxon>
        <taxon>Lysobacteraceae</taxon>
        <taxon>Lysobacter</taxon>
    </lineage>
</organism>
<sequence length="270" mass="28701">MAGKSKFFRVAVEGKTCDKRTIERSWLLDAAATYDRSKYAARIWLEHIRGAAPESPFGAYGDVLALKTDTVVIDGEQRLALFAQVAPSASLVALNKRGRGLYSSVEIDPDFAESGRAYLVGLGVTDSPASLGTEALSFSAANPDTALSRRKLNAANIFTVAEPIELSFDDTDEPSSQGESLFNKVRSLLGRRAANDDARFTDVNRAVETVAQAAADTDRIATAARDALAQLRTETETQFAELRGLLDSTPNGAPARPVAIGGGGGDLTDC</sequence>
<feature type="compositionally biased region" description="Gly residues" evidence="1">
    <location>
        <begin position="260"/>
        <end position="270"/>
    </location>
</feature>
<dbReference type="Pfam" id="PF05929">
    <property type="entry name" value="Phage_GPO"/>
    <property type="match status" value="1"/>
</dbReference>
<protein>
    <submittedName>
        <fullName evidence="2">GPO family capsid scaffolding protein</fullName>
    </submittedName>
</protein>
<dbReference type="Proteomes" id="UP001387215">
    <property type="component" value="Unassembled WGS sequence"/>
</dbReference>
<gene>
    <name evidence="2" type="ORF">V2J18_07700</name>
</gene>
<dbReference type="InterPro" id="IPR009228">
    <property type="entry name" value="Capsid_scaffold_GpO"/>
</dbReference>
<feature type="region of interest" description="Disordered" evidence="1">
    <location>
        <begin position="246"/>
        <end position="270"/>
    </location>
</feature>
<accession>A0ABU8D0Y2</accession>
<evidence type="ECO:0000313" key="2">
    <source>
        <dbReference type="EMBL" id="MEI2454562.1"/>
    </source>
</evidence>
<evidence type="ECO:0000313" key="3">
    <source>
        <dbReference type="Proteomes" id="UP001387215"/>
    </source>
</evidence>
<keyword evidence="3" id="KW-1185">Reference proteome</keyword>